<dbReference type="SUPFAM" id="SSF53187">
    <property type="entry name" value="Zn-dependent exopeptidases"/>
    <property type="match status" value="1"/>
</dbReference>
<comment type="caution">
    <text evidence="4">The sequence shown here is derived from an EMBL/GenBank/DDBJ whole genome shotgun (WGS) entry which is preliminary data.</text>
</comment>
<dbReference type="PANTHER" id="PTHR43808">
    <property type="entry name" value="ACETYLORNITHINE DEACETYLASE"/>
    <property type="match status" value="1"/>
</dbReference>
<feature type="domain" description="Peptidase M20 dimerisation" evidence="3">
    <location>
        <begin position="171"/>
        <end position="272"/>
    </location>
</feature>
<dbReference type="Gene3D" id="3.40.630.10">
    <property type="entry name" value="Zn peptidases"/>
    <property type="match status" value="1"/>
</dbReference>
<evidence type="ECO:0000313" key="5">
    <source>
        <dbReference type="Proteomes" id="UP000231025"/>
    </source>
</evidence>
<accession>A0A2G9Y6R4</accession>
<dbReference type="Pfam" id="PF01546">
    <property type="entry name" value="Peptidase_M20"/>
    <property type="match status" value="1"/>
</dbReference>
<dbReference type="GO" id="GO:0046872">
    <property type="term" value="F:metal ion binding"/>
    <property type="evidence" value="ECO:0007669"/>
    <property type="project" value="UniProtKB-KW"/>
</dbReference>
<keyword evidence="1" id="KW-0479">Metal-binding</keyword>
<protein>
    <recommendedName>
        <fullName evidence="3">Peptidase M20 dimerisation domain-containing protein</fullName>
    </recommendedName>
</protein>
<evidence type="ECO:0000259" key="3">
    <source>
        <dbReference type="Pfam" id="PF07687"/>
    </source>
</evidence>
<sequence>MDLSQKILKQLIQIKSYSGQEKKLADFIMTFCQKNNLPAENQDGNIIIKYLTNSQKCLIFNAHMDTINEGDINLWHYPPFGKESAIIKDEKMYGLGASDDKASIVSLLLTALAFKDKKPPLDLFFVFVTKEETDGSGTHSFIYYFKKKYLKSYQEIAAVLTEPTNNNFVEIGHRGNYFIKIITSGQSGHGANPSIIKKQAIEEMFVLYSKMKLLGKKLQKKFFDKDLGLPTFSLTGIKSVNGPPNKIPSSCYSIWDIRTTPKLHEQLLTILKENLGNKIKIELVAKPGSYALTNPKEKIVQVFKKIIPDIKIKISIGSSDIWLFSDCEIHAISFGPGNKEKIHQENEYVEVKNIDKAKSIYLKLINVY</sequence>
<dbReference type="EMBL" id="PCRE01000035">
    <property type="protein sequence ID" value="PIP14928.1"/>
    <property type="molecule type" value="Genomic_DNA"/>
</dbReference>
<dbReference type="InterPro" id="IPR036264">
    <property type="entry name" value="Bact_exopeptidase_dim_dom"/>
</dbReference>
<name>A0A2G9Y6R4_9BACT</name>
<dbReference type="InterPro" id="IPR050072">
    <property type="entry name" value="Peptidase_M20A"/>
</dbReference>
<dbReference type="AlphaFoldDB" id="A0A2G9Y6R4"/>
<reference evidence="4 5" key="1">
    <citation type="submission" date="2017-09" db="EMBL/GenBank/DDBJ databases">
        <title>Depth-based differentiation of microbial function through sediment-hosted aquifers and enrichment of novel symbionts in the deep terrestrial subsurface.</title>
        <authorList>
            <person name="Probst A.J."/>
            <person name="Ladd B."/>
            <person name="Jarett J.K."/>
            <person name="Geller-Mcgrath D.E."/>
            <person name="Sieber C.M."/>
            <person name="Emerson J.B."/>
            <person name="Anantharaman K."/>
            <person name="Thomas B.C."/>
            <person name="Malmstrom R."/>
            <person name="Stieglmeier M."/>
            <person name="Klingl A."/>
            <person name="Woyke T."/>
            <person name="Ryan C.M."/>
            <person name="Banfield J.F."/>
        </authorList>
    </citation>
    <scope>NUCLEOTIDE SEQUENCE [LARGE SCALE GENOMIC DNA]</scope>
    <source>
        <strain evidence="4">CG23_combo_of_CG06-09_8_20_14_all_35_49</strain>
    </source>
</reference>
<dbReference type="Pfam" id="PF07687">
    <property type="entry name" value="M20_dimer"/>
    <property type="match status" value="1"/>
</dbReference>
<dbReference type="GO" id="GO:0016787">
    <property type="term" value="F:hydrolase activity"/>
    <property type="evidence" value="ECO:0007669"/>
    <property type="project" value="UniProtKB-KW"/>
</dbReference>
<dbReference type="InterPro" id="IPR002933">
    <property type="entry name" value="Peptidase_M20"/>
</dbReference>
<evidence type="ECO:0000256" key="1">
    <source>
        <dbReference type="ARBA" id="ARBA00022723"/>
    </source>
</evidence>
<organism evidence="4 5">
    <name type="scientific">Candidatus Roizmanbacteria bacterium CG23_combo_of_CG06-09_8_20_14_all_35_49</name>
    <dbReference type="NCBI Taxonomy" id="1974863"/>
    <lineage>
        <taxon>Bacteria</taxon>
        <taxon>Candidatus Roizmaniibacteriota</taxon>
    </lineage>
</organism>
<gene>
    <name evidence="4" type="ORF">COX47_02440</name>
</gene>
<dbReference type="SUPFAM" id="SSF55031">
    <property type="entry name" value="Bacterial exopeptidase dimerisation domain"/>
    <property type="match status" value="1"/>
</dbReference>
<keyword evidence="2" id="KW-0378">Hydrolase</keyword>
<dbReference type="Gene3D" id="3.30.70.360">
    <property type="match status" value="1"/>
</dbReference>
<dbReference type="InterPro" id="IPR011650">
    <property type="entry name" value="Peptidase_M20_dimer"/>
</dbReference>
<proteinExistence type="predicted"/>
<evidence type="ECO:0000256" key="2">
    <source>
        <dbReference type="ARBA" id="ARBA00022801"/>
    </source>
</evidence>
<dbReference type="Proteomes" id="UP000231025">
    <property type="component" value="Unassembled WGS sequence"/>
</dbReference>
<evidence type="ECO:0000313" key="4">
    <source>
        <dbReference type="EMBL" id="PIP14928.1"/>
    </source>
</evidence>